<evidence type="ECO:0000313" key="2">
    <source>
        <dbReference type="Proteomes" id="UP000001745"/>
    </source>
</evidence>
<dbReference type="GeneID" id="8106863"/>
<dbReference type="Gene3D" id="3.30.710.10">
    <property type="entry name" value="Potassium Channel Kv1.1, Chain A"/>
    <property type="match status" value="1"/>
</dbReference>
<proteinExistence type="predicted"/>
<accession>B8MUA4</accession>
<keyword evidence="2" id="KW-1185">Reference proteome</keyword>
<protein>
    <recommendedName>
        <fullName evidence="3">BTB domain-containing protein</fullName>
    </recommendedName>
</protein>
<dbReference type="EMBL" id="EQ962661">
    <property type="protein sequence ID" value="EED11608.1"/>
    <property type="molecule type" value="Genomic_DNA"/>
</dbReference>
<dbReference type="RefSeq" id="XP_002488364.1">
    <property type="nucleotide sequence ID" value="XM_002488319.1"/>
</dbReference>
<gene>
    <name evidence="1" type="ORF">TSTA_107990</name>
</gene>
<evidence type="ECO:0008006" key="3">
    <source>
        <dbReference type="Google" id="ProtNLM"/>
    </source>
</evidence>
<evidence type="ECO:0000313" key="1">
    <source>
        <dbReference type="EMBL" id="EED11608.1"/>
    </source>
</evidence>
<dbReference type="VEuPathDB" id="FungiDB:TSTA_107990"/>
<sequence>MSRMSYYREMSHRARQALQLDGQNAKQAPEQLATSAAVFQDKVHKEQAHQLDVTSNKLINVHALWRVIRYIYTESYSTEACPLSEPDYENPLLRHVALYAAANELDLDHLKEIAVAQFRSDCNYQLQCDDTSTKNFFDAIHGAFSITGGENTLAAATVAVITQNKSIFTKDAKFLDILHSLITKDAKFPDLLLGNPDLLSLIFRQWSSKTSKL</sequence>
<reference evidence="2" key="1">
    <citation type="journal article" date="2015" name="Genome Announc.">
        <title>Genome sequence of the AIDS-associated pathogen Penicillium marneffei (ATCC18224) and its near taxonomic relative Talaromyces stipitatus (ATCC10500).</title>
        <authorList>
            <person name="Nierman W.C."/>
            <person name="Fedorova-Abrams N.D."/>
            <person name="Andrianopoulos A."/>
        </authorList>
    </citation>
    <scope>NUCLEOTIDE SEQUENCE [LARGE SCALE GENOMIC DNA]</scope>
    <source>
        <strain evidence="2">ATCC 10500 / CBS 375.48 / QM 6759 / NRRL 1006</strain>
    </source>
</reference>
<dbReference type="InParanoid" id="B8MUA4"/>
<dbReference type="Proteomes" id="UP000001745">
    <property type="component" value="Unassembled WGS sequence"/>
</dbReference>
<dbReference type="InterPro" id="IPR011333">
    <property type="entry name" value="SKP1/BTB/POZ_sf"/>
</dbReference>
<dbReference type="AlphaFoldDB" id="B8MUA4"/>
<dbReference type="HOGENOM" id="CLU_1295167_0_0_1"/>
<name>B8MUA4_TALSN</name>
<organism evidence="1 2">
    <name type="scientific">Talaromyces stipitatus (strain ATCC 10500 / CBS 375.48 / QM 6759 / NRRL 1006)</name>
    <name type="common">Penicillium stipitatum</name>
    <dbReference type="NCBI Taxonomy" id="441959"/>
    <lineage>
        <taxon>Eukaryota</taxon>
        <taxon>Fungi</taxon>
        <taxon>Dikarya</taxon>
        <taxon>Ascomycota</taxon>
        <taxon>Pezizomycotina</taxon>
        <taxon>Eurotiomycetes</taxon>
        <taxon>Eurotiomycetidae</taxon>
        <taxon>Eurotiales</taxon>
        <taxon>Trichocomaceae</taxon>
        <taxon>Talaromyces</taxon>
        <taxon>Talaromyces sect. Talaromyces</taxon>
    </lineage>
</organism>